<reference evidence="1 2" key="1">
    <citation type="submission" date="2019-03" db="EMBL/GenBank/DDBJ databases">
        <title>Lake Tanganyika Metagenome-Assembled Genomes (MAGs).</title>
        <authorList>
            <person name="Tran P."/>
        </authorList>
    </citation>
    <scope>NUCLEOTIDE SEQUENCE [LARGE SCALE GENOMIC DNA]</scope>
    <source>
        <strain evidence="1">K_DeepCast_65m_m2_236</strain>
    </source>
</reference>
<accession>A0A937X597</accession>
<protein>
    <submittedName>
        <fullName evidence="1">Uncharacterized protein</fullName>
    </submittedName>
</protein>
<sequence length="69" mass="7490">MSCPRCHGSGHVPDPVGEYGMQTVWQEIECPVCEGMADVVCSCCGEYFKRPVESTEMDCARCLAAEEAA</sequence>
<gene>
    <name evidence="1" type="ORF">FJZ00_01865</name>
</gene>
<comment type="caution">
    <text evidence="1">The sequence shown here is derived from an EMBL/GenBank/DDBJ whole genome shotgun (WGS) entry which is preliminary data.</text>
</comment>
<evidence type="ECO:0000313" key="2">
    <source>
        <dbReference type="Proteomes" id="UP000703893"/>
    </source>
</evidence>
<organism evidence="1 2">
    <name type="scientific">Candidatus Tanganyikabacteria bacterium</name>
    <dbReference type="NCBI Taxonomy" id="2961651"/>
    <lineage>
        <taxon>Bacteria</taxon>
        <taxon>Bacillati</taxon>
        <taxon>Candidatus Sericytochromatia</taxon>
        <taxon>Candidatus Tanganyikabacteria</taxon>
    </lineage>
</organism>
<name>A0A937X597_9BACT</name>
<proteinExistence type="predicted"/>
<dbReference type="EMBL" id="VGJX01000066">
    <property type="protein sequence ID" value="MBM3273871.1"/>
    <property type="molecule type" value="Genomic_DNA"/>
</dbReference>
<dbReference type="Proteomes" id="UP000703893">
    <property type="component" value="Unassembled WGS sequence"/>
</dbReference>
<evidence type="ECO:0000313" key="1">
    <source>
        <dbReference type="EMBL" id="MBM3273871.1"/>
    </source>
</evidence>
<dbReference type="AlphaFoldDB" id="A0A937X597"/>